<feature type="transmembrane region" description="Helical" evidence="1">
    <location>
        <begin position="12"/>
        <end position="33"/>
    </location>
</feature>
<proteinExistence type="predicted"/>
<sequence>MPSLSGKSLSFGWLNCAVLLLLVLSGPLLVGCLQKWLVTSESFHGHKGNNHRSLRRILCLGDEFLDVESETCQKCPVCPYGYKLNKFVSYENFSFLFFLLVKWPVLREPLLSVL</sequence>
<name>A0A9Q1BKV3_HOLLE</name>
<keyword evidence="1" id="KW-0472">Membrane</keyword>
<keyword evidence="3" id="KW-1185">Reference proteome</keyword>
<accession>A0A9Q1BKV3</accession>
<dbReference type="EMBL" id="JAIZAY010000015">
    <property type="protein sequence ID" value="KAJ8028354.1"/>
    <property type="molecule type" value="Genomic_DNA"/>
</dbReference>
<dbReference type="AlphaFoldDB" id="A0A9Q1BKV3"/>
<protein>
    <submittedName>
        <fullName evidence="2">Uncharacterized protein</fullName>
    </submittedName>
</protein>
<comment type="caution">
    <text evidence="2">The sequence shown here is derived from an EMBL/GenBank/DDBJ whole genome shotgun (WGS) entry which is preliminary data.</text>
</comment>
<organism evidence="2 3">
    <name type="scientific">Holothuria leucospilota</name>
    <name type="common">Black long sea cucumber</name>
    <name type="synonym">Mertensiothuria leucospilota</name>
    <dbReference type="NCBI Taxonomy" id="206669"/>
    <lineage>
        <taxon>Eukaryota</taxon>
        <taxon>Metazoa</taxon>
        <taxon>Echinodermata</taxon>
        <taxon>Eleutherozoa</taxon>
        <taxon>Echinozoa</taxon>
        <taxon>Holothuroidea</taxon>
        <taxon>Aspidochirotacea</taxon>
        <taxon>Aspidochirotida</taxon>
        <taxon>Holothuriidae</taxon>
        <taxon>Holothuria</taxon>
    </lineage>
</organism>
<keyword evidence="1" id="KW-0812">Transmembrane</keyword>
<dbReference type="Proteomes" id="UP001152320">
    <property type="component" value="Chromosome 15"/>
</dbReference>
<dbReference type="PROSITE" id="PS51257">
    <property type="entry name" value="PROKAR_LIPOPROTEIN"/>
    <property type="match status" value="1"/>
</dbReference>
<gene>
    <name evidence="2" type="ORF">HOLleu_30562</name>
</gene>
<reference evidence="2" key="1">
    <citation type="submission" date="2021-10" db="EMBL/GenBank/DDBJ databases">
        <title>Tropical sea cucumber genome reveals ecological adaptation and Cuvierian tubules defense mechanism.</title>
        <authorList>
            <person name="Chen T."/>
        </authorList>
    </citation>
    <scope>NUCLEOTIDE SEQUENCE</scope>
    <source>
        <strain evidence="2">Nanhai2018</strain>
        <tissue evidence="2">Muscle</tissue>
    </source>
</reference>
<evidence type="ECO:0000256" key="1">
    <source>
        <dbReference type="SAM" id="Phobius"/>
    </source>
</evidence>
<evidence type="ECO:0000313" key="3">
    <source>
        <dbReference type="Proteomes" id="UP001152320"/>
    </source>
</evidence>
<evidence type="ECO:0000313" key="2">
    <source>
        <dbReference type="EMBL" id="KAJ8028354.1"/>
    </source>
</evidence>
<keyword evidence="1" id="KW-1133">Transmembrane helix</keyword>